<proteinExistence type="predicted"/>
<evidence type="ECO:0000256" key="1">
    <source>
        <dbReference type="SAM" id="Phobius"/>
    </source>
</evidence>
<reference evidence="3 4" key="1">
    <citation type="submission" date="2017-04" db="EMBL/GenBank/DDBJ databases">
        <title>A new member of the family Flavobacteriaceae isolated from ascidians.</title>
        <authorList>
            <person name="Chen L."/>
        </authorList>
    </citation>
    <scope>NUCLEOTIDE SEQUENCE [LARGE SCALE GENOMIC DNA]</scope>
    <source>
        <strain evidence="3 4">HQA918</strain>
    </source>
</reference>
<protein>
    <recommendedName>
        <fullName evidence="2">2TM domain-containing protein</fullName>
    </recommendedName>
</protein>
<evidence type="ECO:0000313" key="3">
    <source>
        <dbReference type="EMBL" id="PCE64661.1"/>
    </source>
</evidence>
<comment type="caution">
    <text evidence="3">The sequence shown here is derived from an EMBL/GenBank/DDBJ whole genome shotgun (WGS) entry which is preliminary data.</text>
</comment>
<evidence type="ECO:0000259" key="2">
    <source>
        <dbReference type="Pfam" id="PF13239"/>
    </source>
</evidence>
<sequence length="100" mass="11803">MDNNQHSYNKAQERVLEIKGFYSKLMSSVITVIILAGINYYLNAWSYPWFLWIVAIVVLATAVRAFKVFGINGVWGSQWEKRKIKELMQKEEDNQNSRWE</sequence>
<dbReference type="Proteomes" id="UP000219559">
    <property type="component" value="Unassembled WGS sequence"/>
</dbReference>
<dbReference type="RefSeq" id="WP_097439942.1">
    <property type="nucleotide sequence ID" value="NZ_KZ300476.1"/>
</dbReference>
<feature type="domain" description="2TM" evidence="2">
    <location>
        <begin position="10"/>
        <end position="88"/>
    </location>
</feature>
<keyword evidence="1" id="KW-0812">Transmembrane</keyword>
<keyword evidence="1" id="KW-1133">Transmembrane helix</keyword>
<dbReference type="Pfam" id="PF13239">
    <property type="entry name" value="2TM"/>
    <property type="match status" value="1"/>
</dbReference>
<dbReference type="EMBL" id="NBWU01000002">
    <property type="protein sequence ID" value="PCE64661.1"/>
    <property type="molecule type" value="Genomic_DNA"/>
</dbReference>
<evidence type="ECO:0000313" key="4">
    <source>
        <dbReference type="Proteomes" id="UP000219559"/>
    </source>
</evidence>
<keyword evidence="1" id="KW-0472">Membrane</keyword>
<accession>A0A2A4G8B1</accession>
<dbReference type="OrthoDB" id="8965954at2"/>
<feature type="transmembrane region" description="Helical" evidence="1">
    <location>
        <begin position="49"/>
        <end position="75"/>
    </location>
</feature>
<dbReference type="AlphaFoldDB" id="A0A2A4G8B1"/>
<name>A0A2A4G8B1_9FLAO</name>
<keyword evidence="4" id="KW-1185">Reference proteome</keyword>
<feature type="transmembrane region" description="Helical" evidence="1">
    <location>
        <begin position="21"/>
        <end position="43"/>
    </location>
</feature>
<gene>
    <name evidence="3" type="ORF">B7P33_05670</name>
</gene>
<dbReference type="InterPro" id="IPR025698">
    <property type="entry name" value="2TM_dom"/>
</dbReference>
<organism evidence="3 4">
    <name type="scientific">Sediminicola luteus</name>
    <dbReference type="NCBI Taxonomy" id="319238"/>
    <lineage>
        <taxon>Bacteria</taxon>
        <taxon>Pseudomonadati</taxon>
        <taxon>Bacteroidota</taxon>
        <taxon>Flavobacteriia</taxon>
        <taxon>Flavobacteriales</taxon>
        <taxon>Flavobacteriaceae</taxon>
        <taxon>Sediminicola</taxon>
    </lineage>
</organism>